<dbReference type="GO" id="GO:0007596">
    <property type="term" value="P:blood coagulation"/>
    <property type="evidence" value="ECO:0007669"/>
    <property type="project" value="InterPro"/>
</dbReference>
<dbReference type="FunFam" id="2.40.10.10:FF:000085">
    <property type="entry name" value="Prothrombin"/>
    <property type="match status" value="1"/>
</dbReference>
<dbReference type="SUPFAM" id="SSF50494">
    <property type="entry name" value="Trypsin-like serine proteases"/>
    <property type="match status" value="1"/>
</dbReference>
<dbReference type="GO" id="GO:0006508">
    <property type="term" value="P:proteolysis"/>
    <property type="evidence" value="ECO:0007669"/>
    <property type="project" value="UniProtKB-KW"/>
</dbReference>
<dbReference type="PROSITE" id="PS50240">
    <property type="entry name" value="TRYPSIN_DOM"/>
    <property type="match status" value="1"/>
</dbReference>
<dbReference type="FunFam" id="4.10.740.10:FF:000001">
    <property type="entry name" value="vitamin K-dependent protein S"/>
    <property type="match status" value="1"/>
</dbReference>
<dbReference type="PROSITE" id="PS50998">
    <property type="entry name" value="GLA_2"/>
    <property type="match status" value="1"/>
</dbReference>
<keyword evidence="12 24" id="KW-0732">Signal</keyword>
<dbReference type="STRING" id="137246.A0A401T4Q3"/>
<dbReference type="PROSITE" id="PS00134">
    <property type="entry name" value="TRYPSIN_HIS"/>
    <property type="match status" value="1"/>
</dbReference>
<accession>A0A401T4Q3</accession>
<keyword evidence="10 23" id="KW-0645">Protease</keyword>
<dbReference type="Pfam" id="PF00089">
    <property type="entry name" value="Trypsin"/>
    <property type="match status" value="1"/>
</dbReference>
<feature type="domain" description="Kringle" evidence="25">
    <location>
        <begin position="109"/>
        <end position="188"/>
    </location>
</feature>
<keyword evidence="13 23" id="KW-0378">Hydrolase</keyword>
<evidence type="ECO:0000256" key="14">
    <source>
        <dbReference type="ARBA" id="ARBA00022825"/>
    </source>
</evidence>
<dbReference type="OrthoDB" id="6380398at2759"/>
<evidence type="ECO:0000256" key="2">
    <source>
        <dbReference type="ARBA" id="ARBA00004613"/>
    </source>
</evidence>
<evidence type="ECO:0000256" key="15">
    <source>
        <dbReference type="ARBA" id="ARBA00022837"/>
    </source>
</evidence>
<comment type="caution">
    <text evidence="22">Lacks conserved residue(s) required for the propagation of feature annotation.</text>
</comment>
<evidence type="ECO:0000259" key="26">
    <source>
        <dbReference type="PROSITE" id="PS50240"/>
    </source>
</evidence>
<evidence type="ECO:0000256" key="12">
    <source>
        <dbReference type="ARBA" id="ARBA00022729"/>
    </source>
</evidence>
<dbReference type="InterPro" id="IPR013806">
    <property type="entry name" value="Kringle-like"/>
</dbReference>
<comment type="caution">
    <text evidence="28">The sequence shown here is derived from an EMBL/GenBank/DDBJ whole genome shotgun (WGS) entry which is preliminary data.</text>
</comment>
<dbReference type="GO" id="GO:0005509">
    <property type="term" value="F:calcium ion binding"/>
    <property type="evidence" value="ECO:0007669"/>
    <property type="project" value="InterPro"/>
</dbReference>
<dbReference type="InterPro" id="IPR050442">
    <property type="entry name" value="Peptidase_S1_coag_factors"/>
</dbReference>
<dbReference type="Gene3D" id="2.40.10.10">
    <property type="entry name" value="Trypsin-like serine proteases"/>
    <property type="match status" value="3"/>
</dbReference>
<keyword evidence="5" id="KW-0301">Gamma-carboxyglutamic acid</keyword>
<comment type="catalytic activity">
    <reaction evidence="1">
        <text>Selective cleavage of Arg-|-Gly bonds in fibrinogen to form fibrin and release fibrinopeptides A and B.</text>
        <dbReference type="EC" id="3.4.21.5"/>
    </reaction>
</comment>
<sequence>MGLIRHSLVVQFLILSIIQLCWTDNVFLNNQEAFSVLNRIRRANSFFEEAKVGNLERECIEEYCDFEEAREVFEDDQETDKFWKSYDACVGDREGTSPPDYLNKCLDGECYVGIGSHYKGNASITMSGRSCQSWSSNFPHKPTYNPDTHSQYNLINNYCRNPNDSNVAPWCYTKDPRVKLEQCYIPQCGEELPPLSTKPPVSVGSCVPNQGVHYRGTQNVTRHGKQCQAWNSQHPHKHNFTKEEMISANLEENYCRNPDEDEDGAWCFTTDPEVEIDYCNLNYCDDLVDIFQEPSEEEVDESRITGRTVDSGYTTSFNPKFFGKGEDECGLRALYERINKEDGGEKEMLASIKGRIVHGSNAEVGSAPWQVMLFRKRPQQMLCGGSLVSDQWVITAAHCVLYPPWDKNFTENDVVVRLGKHKRTGYETDTEKVVAVDKIIVHRNYEWQTNLNRDIALLHLKKPIVFTQYISPVCLPTKELTRRLLHRQHLGRITGWGNLQETFVNTATSLPEVLQVIQLPIISQQHCTLSTSIQVTKNMFCAGFPPEANQRGDACEGDSGGPFVMKNPNNRRWYLMGIVSWGEGCDRDGKYGFYTHVFRFRKWLEKAIQTKIPSRKS</sequence>
<dbReference type="InterPro" id="IPR018114">
    <property type="entry name" value="TRYPSIN_HIS"/>
</dbReference>
<dbReference type="EMBL" id="BEZZ01001021">
    <property type="protein sequence ID" value="GCC37580.1"/>
    <property type="molecule type" value="Genomic_DNA"/>
</dbReference>
<keyword evidence="16" id="KW-0865">Zymogen</keyword>
<evidence type="ECO:0000256" key="18">
    <source>
        <dbReference type="ARBA" id="ARBA00023180"/>
    </source>
</evidence>
<keyword evidence="17" id="KW-1015">Disulfide bond</keyword>
<reference evidence="28 29" key="1">
    <citation type="journal article" date="2018" name="Nat. Ecol. Evol.">
        <title>Shark genomes provide insights into elasmobranch evolution and the origin of vertebrates.</title>
        <authorList>
            <person name="Hara Y"/>
            <person name="Yamaguchi K"/>
            <person name="Onimaru K"/>
            <person name="Kadota M"/>
            <person name="Koyanagi M"/>
            <person name="Keeley SD"/>
            <person name="Tatsumi K"/>
            <person name="Tanaka K"/>
            <person name="Motone F"/>
            <person name="Kageyama Y"/>
            <person name="Nozu R"/>
            <person name="Adachi N"/>
            <person name="Nishimura O"/>
            <person name="Nakagawa R"/>
            <person name="Tanegashima C"/>
            <person name="Kiyatake I"/>
            <person name="Matsumoto R"/>
            <person name="Murakumo K"/>
            <person name="Nishida K"/>
            <person name="Terakita A"/>
            <person name="Kuratani S"/>
            <person name="Sato K"/>
            <person name="Hyodo S Kuraku.S."/>
        </authorList>
    </citation>
    <scope>NUCLEOTIDE SEQUENCE [LARGE SCALE GENOMIC DNA]</scope>
</reference>
<evidence type="ECO:0000256" key="17">
    <source>
        <dbReference type="ARBA" id="ARBA00023157"/>
    </source>
</evidence>
<dbReference type="PRINTS" id="PR00018">
    <property type="entry name" value="KRINGLE"/>
</dbReference>
<evidence type="ECO:0000256" key="1">
    <source>
        <dbReference type="ARBA" id="ARBA00001621"/>
    </source>
</evidence>
<dbReference type="PRINTS" id="PR00001">
    <property type="entry name" value="GLABLOOD"/>
</dbReference>
<dbReference type="EC" id="3.4.21.5" evidence="3"/>
<dbReference type="GO" id="GO:0005615">
    <property type="term" value="C:extracellular space"/>
    <property type="evidence" value="ECO:0007669"/>
    <property type="project" value="TreeGrafter"/>
</dbReference>
<dbReference type="InterPro" id="IPR001314">
    <property type="entry name" value="Peptidase_S1A"/>
</dbReference>
<dbReference type="SUPFAM" id="SSF57630">
    <property type="entry name" value="GLA-domain"/>
    <property type="match status" value="1"/>
</dbReference>
<dbReference type="InterPro" id="IPR043504">
    <property type="entry name" value="Peptidase_S1_PA_chymotrypsin"/>
</dbReference>
<dbReference type="Pfam" id="PF00051">
    <property type="entry name" value="Kringle"/>
    <property type="match status" value="2"/>
</dbReference>
<dbReference type="CDD" id="cd00108">
    <property type="entry name" value="KR"/>
    <property type="match status" value="2"/>
</dbReference>
<evidence type="ECO:0000256" key="13">
    <source>
        <dbReference type="ARBA" id="ARBA00022801"/>
    </source>
</evidence>
<evidence type="ECO:0000313" key="28">
    <source>
        <dbReference type="EMBL" id="GCC37580.1"/>
    </source>
</evidence>
<dbReference type="GO" id="GO:0006953">
    <property type="term" value="P:acute-phase response"/>
    <property type="evidence" value="ECO:0007669"/>
    <property type="project" value="UniProtKB-KW"/>
</dbReference>
<dbReference type="InterPro" id="IPR001254">
    <property type="entry name" value="Trypsin_dom"/>
</dbReference>
<dbReference type="InterPro" id="IPR024174">
    <property type="entry name" value="HGF/MST1"/>
</dbReference>
<evidence type="ECO:0000256" key="22">
    <source>
        <dbReference type="PROSITE-ProRule" id="PRU00121"/>
    </source>
</evidence>
<dbReference type="GO" id="GO:0004252">
    <property type="term" value="F:serine-type endopeptidase activity"/>
    <property type="evidence" value="ECO:0007669"/>
    <property type="project" value="UniProtKB-EC"/>
</dbReference>
<feature type="chain" id="PRO_5019476665" description="Prothrombin" evidence="24">
    <location>
        <begin position="24"/>
        <end position="617"/>
    </location>
</feature>
<feature type="domain" description="Gla" evidence="27">
    <location>
        <begin position="42"/>
        <end position="88"/>
    </location>
</feature>
<dbReference type="Pfam" id="PF00594">
    <property type="entry name" value="Gla"/>
    <property type="match status" value="1"/>
</dbReference>
<keyword evidence="7" id="KW-0964">Secreted</keyword>
<keyword evidence="15" id="KW-0106">Calcium</keyword>
<dbReference type="InterPro" id="IPR018056">
    <property type="entry name" value="Kringle_CS"/>
</dbReference>
<dbReference type="OMA" id="VMIFRKS"/>
<dbReference type="PANTHER" id="PTHR24278:SF39">
    <property type="entry name" value="TRANSMEMBRANE GAMMA-CARBOXYGLUTAMIC ACID PROTEIN 3"/>
    <property type="match status" value="1"/>
</dbReference>
<keyword evidence="8 21" id="KW-0721">Serine protease homolog</keyword>
<dbReference type="InterPro" id="IPR038178">
    <property type="entry name" value="Kringle_sf"/>
</dbReference>
<dbReference type="PIRSF" id="PIRSF001152">
    <property type="entry name" value="HGF_MST1"/>
    <property type="match status" value="1"/>
</dbReference>
<evidence type="ECO:0000256" key="20">
    <source>
        <dbReference type="ARBA" id="ARBA00049579"/>
    </source>
</evidence>
<dbReference type="SUPFAM" id="SSF57440">
    <property type="entry name" value="Kringle-like"/>
    <property type="match status" value="2"/>
</dbReference>
<evidence type="ECO:0000256" key="16">
    <source>
        <dbReference type="ARBA" id="ARBA00023145"/>
    </source>
</evidence>
<evidence type="ECO:0000256" key="23">
    <source>
        <dbReference type="RuleBase" id="RU363034"/>
    </source>
</evidence>
<feature type="domain" description="Peptidase S1" evidence="26">
    <location>
        <begin position="356"/>
        <end position="609"/>
    </location>
</feature>
<feature type="domain" description="Kringle" evidence="25">
    <location>
        <begin position="205"/>
        <end position="284"/>
    </location>
</feature>
<organism evidence="28 29">
    <name type="scientific">Chiloscyllium punctatum</name>
    <name type="common">Brownbanded bambooshark</name>
    <name type="synonym">Hemiscyllium punctatum</name>
    <dbReference type="NCBI Taxonomy" id="137246"/>
    <lineage>
        <taxon>Eukaryota</taxon>
        <taxon>Metazoa</taxon>
        <taxon>Chordata</taxon>
        <taxon>Craniata</taxon>
        <taxon>Vertebrata</taxon>
        <taxon>Chondrichthyes</taxon>
        <taxon>Elasmobranchii</taxon>
        <taxon>Galeomorphii</taxon>
        <taxon>Galeoidea</taxon>
        <taxon>Orectolobiformes</taxon>
        <taxon>Hemiscylliidae</taxon>
        <taxon>Chiloscyllium</taxon>
    </lineage>
</organism>
<feature type="signal peptide" evidence="24">
    <location>
        <begin position="1"/>
        <end position="23"/>
    </location>
</feature>
<dbReference type="PROSITE" id="PS00021">
    <property type="entry name" value="KRINGLE_1"/>
    <property type="match status" value="2"/>
</dbReference>
<dbReference type="InterPro" id="IPR009003">
    <property type="entry name" value="Peptidase_S1_PA"/>
</dbReference>
<dbReference type="InterPro" id="IPR003966">
    <property type="entry name" value="Prothrombin/thrombin"/>
</dbReference>
<dbReference type="PROSITE" id="PS00135">
    <property type="entry name" value="TRYPSIN_SER"/>
    <property type="match status" value="1"/>
</dbReference>
<keyword evidence="11" id="KW-0165">Cleavage on pair of basic residues</keyword>
<dbReference type="InterPro" id="IPR037111">
    <property type="entry name" value="Thrombin_light_chain_sf"/>
</dbReference>
<evidence type="ECO:0000256" key="11">
    <source>
        <dbReference type="ARBA" id="ARBA00022685"/>
    </source>
</evidence>
<evidence type="ECO:0000256" key="9">
    <source>
        <dbReference type="ARBA" id="ARBA00022572"/>
    </source>
</evidence>
<dbReference type="InterPro" id="IPR017857">
    <property type="entry name" value="Coagulation_fac-like_Gla_dom"/>
</dbReference>
<dbReference type="FunFam" id="2.40.10.10:FF:000004">
    <property type="entry name" value="Tryptase gamma 1"/>
    <property type="match status" value="1"/>
</dbReference>
<dbReference type="Proteomes" id="UP000287033">
    <property type="component" value="Unassembled WGS sequence"/>
</dbReference>
<dbReference type="PROSITE" id="PS00011">
    <property type="entry name" value="GLA_1"/>
    <property type="match status" value="1"/>
</dbReference>
<evidence type="ECO:0000256" key="21">
    <source>
        <dbReference type="PIRNR" id="PIRNR001152"/>
    </source>
</evidence>
<keyword evidence="6" id="KW-0011">Acute phase</keyword>
<dbReference type="SMART" id="SM00069">
    <property type="entry name" value="GLA"/>
    <property type="match status" value="1"/>
</dbReference>
<dbReference type="InterPro" id="IPR035972">
    <property type="entry name" value="GLA-like_dom_SF"/>
</dbReference>
<dbReference type="InterPro" id="IPR033116">
    <property type="entry name" value="TRYPSIN_SER"/>
</dbReference>
<comment type="similarity">
    <text evidence="21">Belongs to the peptidase S1 family. Plasminogen subfamily.</text>
</comment>
<keyword evidence="29" id="KW-1185">Reference proteome</keyword>
<proteinExistence type="inferred from homology"/>
<protein>
    <recommendedName>
        <fullName evidence="4">Prothrombin</fullName>
        <ecNumber evidence="3">3.4.21.5</ecNumber>
    </recommendedName>
    <alternativeName>
        <fullName evidence="19">Coagulation factor II</fullName>
    </alternativeName>
</protein>
<keyword evidence="18" id="KW-0325">Glycoprotein</keyword>
<evidence type="ECO:0000256" key="7">
    <source>
        <dbReference type="ARBA" id="ARBA00022525"/>
    </source>
</evidence>
<dbReference type="CDD" id="cd00190">
    <property type="entry name" value="Tryp_SPc"/>
    <property type="match status" value="1"/>
</dbReference>
<dbReference type="SMART" id="SM00020">
    <property type="entry name" value="Tryp_SPc"/>
    <property type="match status" value="1"/>
</dbReference>
<name>A0A401T4Q3_CHIPU</name>
<evidence type="ECO:0000259" key="27">
    <source>
        <dbReference type="PROSITE" id="PS50998"/>
    </source>
</evidence>
<evidence type="ECO:0000256" key="3">
    <source>
        <dbReference type="ARBA" id="ARBA00012174"/>
    </source>
</evidence>
<dbReference type="InterPro" id="IPR000294">
    <property type="entry name" value="GLA_domain"/>
</dbReference>
<evidence type="ECO:0000256" key="10">
    <source>
        <dbReference type="ARBA" id="ARBA00022670"/>
    </source>
</evidence>
<dbReference type="AlphaFoldDB" id="A0A401T4Q3"/>
<evidence type="ECO:0000259" key="25">
    <source>
        <dbReference type="PROSITE" id="PS50070"/>
    </source>
</evidence>
<dbReference type="InterPro" id="IPR000001">
    <property type="entry name" value="Kringle"/>
</dbReference>
<evidence type="ECO:0000256" key="6">
    <source>
        <dbReference type="ARBA" id="ARBA00022486"/>
    </source>
</evidence>
<dbReference type="PRINTS" id="PR01505">
    <property type="entry name" value="PROTHROMBIN"/>
</dbReference>
<keyword evidence="9 22" id="KW-0420">Kringle</keyword>
<dbReference type="SMART" id="SM00130">
    <property type="entry name" value="KR"/>
    <property type="match status" value="2"/>
</dbReference>
<dbReference type="PRINTS" id="PR00722">
    <property type="entry name" value="CHYMOTRYPSIN"/>
</dbReference>
<dbReference type="InterPro" id="IPR018992">
    <property type="entry name" value="Thrombin_light_chain"/>
</dbReference>
<dbReference type="Gene3D" id="4.10.140.10">
    <property type="entry name" value="Thrombin light chain domain"/>
    <property type="match status" value="1"/>
</dbReference>
<evidence type="ECO:0000256" key="8">
    <source>
        <dbReference type="ARBA" id="ARBA00022542"/>
    </source>
</evidence>
<dbReference type="PROSITE" id="PS50070">
    <property type="entry name" value="KRINGLE_2"/>
    <property type="match status" value="2"/>
</dbReference>
<evidence type="ECO:0000256" key="24">
    <source>
        <dbReference type="SAM" id="SignalP"/>
    </source>
</evidence>
<comment type="function">
    <text evidence="20">Thrombin, which cleaves bonds after Arg and Lys, converts fibrinogen to fibrin and activates factors V, VII, VIII, XIII, and, in complex with thrombomodulin, protein C. Functions in blood homeostasis, inflammation and wound healing. Activates coagulation factor XI (F11); activation is promoted by the contact with negatively charged surfaces. Triggers the production of pro-inflammatory cytokines, such as MCP-1/CCL2 and IL8/CXCL8, in endothelial cells.</text>
</comment>
<dbReference type="Gene3D" id="4.10.740.10">
    <property type="entry name" value="Coagulation Factor IX"/>
    <property type="match status" value="1"/>
</dbReference>
<evidence type="ECO:0000256" key="19">
    <source>
        <dbReference type="ARBA" id="ARBA00032835"/>
    </source>
</evidence>
<dbReference type="PANTHER" id="PTHR24278">
    <property type="entry name" value="COAGULATION FACTOR"/>
    <property type="match status" value="1"/>
</dbReference>
<dbReference type="Pfam" id="PF09396">
    <property type="entry name" value="Thrombin_light"/>
    <property type="match status" value="1"/>
</dbReference>
<keyword evidence="14 23" id="KW-0720">Serine protease</keyword>
<dbReference type="Gene3D" id="2.40.20.10">
    <property type="entry name" value="Plasminogen Kringle 4"/>
    <property type="match status" value="2"/>
</dbReference>
<comment type="subcellular location">
    <subcellularLocation>
        <location evidence="2">Secreted</location>
    </subcellularLocation>
</comment>
<gene>
    <name evidence="28" type="ORF">chiPu_0016084</name>
</gene>
<evidence type="ECO:0000313" key="29">
    <source>
        <dbReference type="Proteomes" id="UP000287033"/>
    </source>
</evidence>
<evidence type="ECO:0000256" key="4">
    <source>
        <dbReference type="ARBA" id="ARBA00014840"/>
    </source>
</evidence>
<evidence type="ECO:0000256" key="5">
    <source>
        <dbReference type="ARBA" id="ARBA00022479"/>
    </source>
</evidence>